<proteinExistence type="predicted"/>
<feature type="region of interest" description="Disordered" evidence="1">
    <location>
        <begin position="125"/>
        <end position="182"/>
    </location>
</feature>
<keyword evidence="3" id="KW-1185">Reference proteome</keyword>
<organism evidence="2 3">
    <name type="scientific">Aplosporella prunicola CBS 121167</name>
    <dbReference type="NCBI Taxonomy" id="1176127"/>
    <lineage>
        <taxon>Eukaryota</taxon>
        <taxon>Fungi</taxon>
        <taxon>Dikarya</taxon>
        <taxon>Ascomycota</taxon>
        <taxon>Pezizomycotina</taxon>
        <taxon>Dothideomycetes</taxon>
        <taxon>Dothideomycetes incertae sedis</taxon>
        <taxon>Botryosphaeriales</taxon>
        <taxon>Aplosporellaceae</taxon>
        <taxon>Aplosporella</taxon>
    </lineage>
</organism>
<evidence type="ECO:0000256" key="1">
    <source>
        <dbReference type="SAM" id="MobiDB-lite"/>
    </source>
</evidence>
<protein>
    <submittedName>
        <fullName evidence="2">Uncharacterized protein</fullName>
    </submittedName>
</protein>
<dbReference type="EMBL" id="ML995499">
    <property type="protein sequence ID" value="KAF2137907.1"/>
    <property type="molecule type" value="Genomic_DNA"/>
</dbReference>
<evidence type="ECO:0000313" key="3">
    <source>
        <dbReference type="Proteomes" id="UP000799438"/>
    </source>
</evidence>
<gene>
    <name evidence="2" type="ORF">K452DRAFT_312037</name>
</gene>
<feature type="compositionally biased region" description="Low complexity" evidence="1">
    <location>
        <begin position="137"/>
        <end position="164"/>
    </location>
</feature>
<sequence length="313" mass="35110">MSLAPKLELPDRSTFLQSGDFIVPATSAQINVADNICNHCWEPIDFLENETFKGTIVALRCCNNKYLYKVYHRQCLQDYFNQSVQGIYQNRCPNEDCHDHLYKATKAPKARRTSSFRGMIRSFSSSFGSSKSRDINPSSVSSVSRVPAAGAPSSMKSSSRIASAGPPPSMKNKKRVDSARPSSERTPVLICIIRTDDIASVLELAKRKGLVPDFVGNRLLREWENSLKDSLGPLKGKSKLVQDLKHDVYKTLDHILMREIHEFPNAWLGKGDDHKGWVGPLAQFIGISISVTMTERGPLEMPFRYWDTIPFTA</sequence>
<dbReference type="GeneID" id="54301004"/>
<name>A0A6A6B4L3_9PEZI</name>
<reference evidence="2" key="1">
    <citation type="journal article" date="2020" name="Stud. Mycol.">
        <title>101 Dothideomycetes genomes: a test case for predicting lifestyles and emergence of pathogens.</title>
        <authorList>
            <person name="Haridas S."/>
            <person name="Albert R."/>
            <person name="Binder M."/>
            <person name="Bloem J."/>
            <person name="Labutti K."/>
            <person name="Salamov A."/>
            <person name="Andreopoulos B."/>
            <person name="Baker S."/>
            <person name="Barry K."/>
            <person name="Bills G."/>
            <person name="Bluhm B."/>
            <person name="Cannon C."/>
            <person name="Castanera R."/>
            <person name="Culley D."/>
            <person name="Daum C."/>
            <person name="Ezra D."/>
            <person name="Gonzalez J."/>
            <person name="Henrissat B."/>
            <person name="Kuo A."/>
            <person name="Liang C."/>
            <person name="Lipzen A."/>
            <person name="Lutzoni F."/>
            <person name="Magnuson J."/>
            <person name="Mondo S."/>
            <person name="Nolan M."/>
            <person name="Ohm R."/>
            <person name="Pangilinan J."/>
            <person name="Park H.-J."/>
            <person name="Ramirez L."/>
            <person name="Alfaro M."/>
            <person name="Sun H."/>
            <person name="Tritt A."/>
            <person name="Yoshinaga Y."/>
            <person name="Zwiers L.-H."/>
            <person name="Turgeon B."/>
            <person name="Goodwin S."/>
            <person name="Spatafora J."/>
            <person name="Crous P."/>
            <person name="Grigoriev I."/>
        </authorList>
    </citation>
    <scope>NUCLEOTIDE SEQUENCE</scope>
    <source>
        <strain evidence="2">CBS 121167</strain>
    </source>
</reference>
<evidence type="ECO:0000313" key="2">
    <source>
        <dbReference type="EMBL" id="KAF2137907.1"/>
    </source>
</evidence>
<accession>A0A6A6B4L3</accession>
<dbReference type="AlphaFoldDB" id="A0A6A6B4L3"/>
<dbReference type="RefSeq" id="XP_033393622.1">
    <property type="nucleotide sequence ID" value="XM_033543507.1"/>
</dbReference>
<dbReference type="Proteomes" id="UP000799438">
    <property type="component" value="Unassembled WGS sequence"/>
</dbReference>